<evidence type="ECO:0000313" key="3">
    <source>
        <dbReference type="Proteomes" id="UP000007875"/>
    </source>
</evidence>
<dbReference type="InterPro" id="IPR035914">
    <property type="entry name" value="Sperma_CUB_dom_sf"/>
</dbReference>
<dbReference type="AlphaFoldDB" id="H2ZAJ0"/>
<dbReference type="Proteomes" id="UP000007875">
    <property type="component" value="Unassembled WGS sequence"/>
</dbReference>
<dbReference type="SUPFAM" id="SSF49854">
    <property type="entry name" value="Spermadhesin, CUB domain"/>
    <property type="match status" value="2"/>
</dbReference>
<keyword evidence="1" id="KW-0732">Signal</keyword>
<name>H2ZAJ0_CIOSA</name>
<sequence length="258" mass="29402">MIFFHKCVFVDILLLIVKISYAEAKYEISSIDLPYQHNYGCGERVLVNQSSGVISYSIVNPVINLCWFITAKSQSNIAVSFSYFNLHSDDIYYPYNSILRDECSTYIVVSDASTKLNLHKKLPSKRICGSSLFHKVPTIFMKTDRVLVHLVKQDYQDVSQQMGFSLYYSIFKKCATQLDIERFTFLTSLNLPRMNPPIPCSWNITSTHNLPLRVVVNSVKLLFNSRLLIYDGADSNSPLLAVWIASFNGEFVTSTSDK</sequence>
<accession>H2ZAJ0</accession>
<dbReference type="InParanoid" id="H2ZAJ0"/>
<evidence type="ECO:0000313" key="2">
    <source>
        <dbReference type="Ensembl" id="ENSCSAVP00000014605.1"/>
    </source>
</evidence>
<dbReference type="GeneTree" id="ENSGT00530000067038"/>
<organism evidence="2 3">
    <name type="scientific">Ciona savignyi</name>
    <name type="common">Pacific transparent sea squirt</name>
    <dbReference type="NCBI Taxonomy" id="51511"/>
    <lineage>
        <taxon>Eukaryota</taxon>
        <taxon>Metazoa</taxon>
        <taxon>Chordata</taxon>
        <taxon>Tunicata</taxon>
        <taxon>Ascidiacea</taxon>
        <taxon>Phlebobranchia</taxon>
        <taxon>Cionidae</taxon>
        <taxon>Ciona</taxon>
    </lineage>
</organism>
<dbReference type="Gene3D" id="2.60.120.290">
    <property type="entry name" value="Spermadhesin, CUB domain"/>
    <property type="match status" value="1"/>
</dbReference>
<evidence type="ECO:0000256" key="1">
    <source>
        <dbReference type="SAM" id="SignalP"/>
    </source>
</evidence>
<protein>
    <recommendedName>
        <fullName evidence="4">CUB domain-containing protein</fullName>
    </recommendedName>
</protein>
<feature type="chain" id="PRO_5003578854" description="CUB domain-containing protein" evidence="1">
    <location>
        <begin position="25"/>
        <end position="258"/>
    </location>
</feature>
<reference evidence="3" key="1">
    <citation type="submission" date="2003-08" db="EMBL/GenBank/DDBJ databases">
        <authorList>
            <person name="Birren B."/>
            <person name="Nusbaum C."/>
            <person name="Abebe A."/>
            <person name="Abouelleil A."/>
            <person name="Adekoya E."/>
            <person name="Ait-zahra M."/>
            <person name="Allen N."/>
            <person name="Allen T."/>
            <person name="An P."/>
            <person name="Anderson M."/>
            <person name="Anderson S."/>
            <person name="Arachchi H."/>
            <person name="Armbruster J."/>
            <person name="Bachantsang P."/>
            <person name="Baldwin J."/>
            <person name="Barry A."/>
            <person name="Bayul T."/>
            <person name="Blitshsteyn B."/>
            <person name="Bloom T."/>
            <person name="Blye J."/>
            <person name="Boguslavskiy L."/>
            <person name="Borowsky M."/>
            <person name="Boukhgalter B."/>
            <person name="Brunache A."/>
            <person name="Butler J."/>
            <person name="Calixte N."/>
            <person name="Calvo S."/>
            <person name="Camarata J."/>
            <person name="Campo K."/>
            <person name="Chang J."/>
            <person name="Cheshatsang Y."/>
            <person name="Citroen M."/>
            <person name="Collymore A."/>
            <person name="Considine T."/>
            <person name="Cook A."/>
            <person name="Cooke P."/>
            <person name="Corum B."/>
            <person name="Cuomo C."/>
            <person name="David R."/>
            <person name="Dawoe T."/>
            <person name="Degray S."/>
            <person name="Dodge S."/>
            <person name="Dooley K."/>
            <person name="Dorje P."/>
            <person name="Dorjee K."/>
            <person name="Dorris L."/>
            <person name="Duffey N."/>
            <person name="Dupes A."/>
            <person name="Elkins T."/>
            <person name="Engels R."/>
            <person name="Erickson J."/>
            <person name="Farina A."/>
            <person name="Faro S."/>
            <person name="Ferreira P."/>
            <person name="Fischer H."/>
            <person name="Fitzgerald M."/>
            <person name="Foley K."/>
            <person name="Gage D."/>
            <person name="Galagan J."/>
            <person name="Gearin G."/>
            <person name="Gnerre S."/>
            <person name="Gnirke A."/>
            <person name="Goyette A."/>
            <person name="Graham J."/>
            <person name="Grandbois E."/>
            <person name="Gyaltsen K."/>
            <person name="Hafez N."/>
            <person name="Hagopian D."/>
            <person name="Hagos B."/>
            <person name="Hall J."/>
            <person name="Hatcher B."/>
            <person name="Heller A."/>
            <person name="Higgins H."/>
            <person name="Honan T."/>
            <person name="Horn A."/>
            <person name="Houde N."/>
            <person name="Hughes L."/>
            <person name="Hulme W."/>
            <person name="Husby E."/>
            <person name="Iliev I."/>
            <person name="Jaffe D."/>
            <person name="Jones C."/>
            <person name="Kamal M."/>
            <person name="Kamat A."/>
            <person name="Kamvysselis M."/>
            <person name="Karlsson E."/>
            <person name="Kells C."/>
            <person name="Kieu A."/>
            <person name="Kisner P."/>
            <person name="Kodira C."/>
            <person name="Kulbokas E."/>
            <person name="Labutti K."/>
            <person name="Lama D."/>
            <person name="Landers T."/>
            <person name="Leger J."/>
            <person name="Levine S."/>
            <person name="Lewis D."/>
            <person name="Lewis T."/>
            <person name="Lindblad-toh K."/>
            <person name="Liu X."/>
            <person name="Lokyitsang T."/>
            <person name="Lokyitsang Y."/>
            <person name="Lucien O."/>
            <person name="Lui A."/>
            <person name="Ma L.J."/>
            <person name="Mabbitt R."/>
            <person name="Macdonald J."/>
            <person name="Maclean C."/>
            <person name="Major J."/>
            <person name="Manning J."/>
            <person name="Marabella R."/>
            <person name="Maru K."/>
            <person name="Matthews C."/>
            <person name="Mauceli E."/>
            <person name="Mccarthy M."/>
            <person name="Mcdonough S."/>
            <person name="Mcghee T."/>
            <person name="Meldrim J."/>
            <person name="Meneus L."/>
            <person name="Mesirov J."/>
            <person name="Mihalev A."/>
            <person name="Mihova T."/>
            <person name="Mikkelsen T."/>
            <person name="Mlenga V."/>
            <person name="Moru K."/>
            <person name="Mozes J."/>
            <person name="Mulrain L."/>
            <person name="Munson G."/>
            <person name="Naylor J."/>
            <person name="Newes C."/>
            <person name="Nguyen C."/>
            <person name="Nguyen N."/>
            <person name="Nguyen T."/>
            <person name="Nicol R."/>
            <person name="Nielsen C."/>
            <person name="Nizzari M."/>
            <person name="Norbu C."/>
            <person name="Norbu N."/>
            <person name="O'donnell P."/>
            <person name="Okoawo O."/>
            <person name="O'leary S."/>
            <person name="Omotosho B."/>
            <person name="O'neill K."/>
            <person name="Osman S."/>
            <person name="Parker S."/>
            <person name="Perrin D."/>
            <person name="Phunkhang P."/>
            <person name="Piqani B."/>
            <person name="Purcell S."/>
            <person name="Rachupka T."/>
            <person name="Ramasamy U."/>
            <person name="Rameau R."/>
            <person name="Ray V."/>
            <person name="Raymond C."/>
            <person name="Retta R."/>
            <person name="Richardson S."/>
            <person name="Rise C."/>
            <person name="Rodriguez J."/>
            <person name="Rogers J."/>
            <person name="Rogov P."/>
            <person name="Rutman M."/>
            <person name="Schupbach R."/>
            <person name="Seaman C."/>
            <person name="Settipalli S."/>
            <person name="Sharpe T."/>
            <person name="Sheridan J."/>
            <person name="Sherpa N."/>
            <person name="Shi J."/>
            <person name="Smirnov S."/>
            <person name="Smith C."/>
            <person name="Sougnez C."/>
            <person name="Spencer B."/>
            <person name="Stalker J."/>
            <person name="Stange-thomann N."/>
            <person name="Stavropoulos S."/>
            <person name="Stetson K."/>
            <person name="Stone C."/>
            <person name="Stone S."/>
            <person name="Stubbs M."/>
            <person name="Talamas J."/>
            <person name="Tchuinga P."/>
            <person name="Tenzing P."/>
            <person name="Tesfaye S."/>
            <person name="Theodore J."/>
            <person name="Thoulutsang Y."/>
            <person name="Topham K."/>
            <person name="Towey S."/>
            <person name="Tsamla T."/>
            <person name="Tsomo N."/>
            <person name="Vallee D."/>
            <person name="Vassiliev H."/>
            <person name="Venkataraman V."/>
            <person name="Vinson J."/>
            <person name="Vo A."/>
            <person name="Wade C."/>
            <person name="Wang S."/>
            <person name="Wangchuk T."/>
            <person name="Wangdi T."/>
            <person name="Whittaker C."/>
            <person name="Wilkinson J."/>
            <person name="Wu Y."/>
            <person name="Wyman D."/>
            <person name="Yadav S."/>
            <person name="Yang S."/>
            <person name="Yang X."/>
            <person name="Yeager S."/>
            <person name="Yee E."/>
            <person name="Young G."/>
            <person name="Zainoun J."/>
            <person name="Zembeck L."/>
            <person name="Zimmer A."/>
            <person name="Zody M."/>
            <person name="Lander E."/>
        </authorList>
    </citation>
    <scope>NUCLEOTIDE SEQUENCE [LARGE SCALE GENOMIC DNA]</scope>
</reference>
<reference evidence="2" key="3">
    <citation type="submission" date="2025-09" db="UniProtKB">
        <authorList>
            <consortium name="Ensembl"/>
        </authorList>
    </citation>
    <scope>IDENTIFICATION</scope>
</reference>
<proteinExistence type="predicted"/>
<dbReference type="Ensembl" id="ENSCSAVT00000014771.1">
    <property type="protein sequence ID" value="ENSCSAVP00000014605.1"/>
    <property type="gene ID" value="ENSCSAVG00000008536.1"/>
</dbReference>
<evidence type="ECO:0008006" key="4">
    <source>
        <dbReference type="Google" id="ProtNLM"/>
    </source>
</evidence>
<reference evidence="2" key="2">
    <citation type="submission" date="2025-08" db="UniProtKB">
        <authorList>
            <consortium name="Ensembl"/>
        </authorList>
    </citation>
    <scope>IDENTIFICATION</scope>
</reference>
<dbReference type="HOGENOM" id="CLU_094426_0_0_1"/>
<keyword evidence="3" id="KW-1185">Reference proteome</keyword>
<dbReference type="OMA" id="CSWNITS"/>
<feature type="signal peptide" evidence="1">
    <location>
        <begin position="1"/>
        <end position="24"/>
    </location>
</feature>